<gene>
    <name evidence="4" type="ORF">MARGE09_P1908</name>
</gene>
<reference evidence="4 5" key="1">
    <citation type="journal article" date="2022" name="IScience">
        <title>An ultrasensitive nanofiber-based assay for enzymatic hydrolysis and deep-sea microbial degradation of cellulose.</title>
        <authorList>
            <person name="Tsudome M."/>
            <person name="Tachioka M."/>
            <person name="Miyazaki M."/>
            <person name="Uchimura K."/>
            <person name="Tsuda M."/>
            <person name="Takaki Y."/>
            <person name="Deguchi S."/>
        </authorList>
    </citation>
    <scope>NUCLEOTIDE SEQUENCE [LARGE SCALE GENOMIC DNA]</scope>
    <source>
        <strain evidence="4 5">GE09</strain>
    </source>
</reference>
<dbReference type="PROSITE" id="PS51898">
    <property type="entry name" value="TYR_RECOMBINASE"/>
    <property type="match status" value="1"/>
</dbReference>
<dbReference type="InterPro" id="IPR013762">
    <property type="entry name" value="Integrase-like_cat_sf"/>
</dbReference>
<dbReference type="CDD" id="cd00397">
    <property type="entry name" value="DNA_BRE_C"/>
    <property type="match status" value="1"/>
</dbReference>
<protein>
    <recommendedName>
        <fullName evidence="3">Tyr recombinase domain-containing protein</fullName>
    </recommendedName>
</protein>
<keyword evidence="5" id="KW-1185">Reference proteome</keyword>
<evidence type="ECO:0000256" key="2">
    <source>
        <dbReference type="ARBA" id="ARBA00023172"/>
    </source>
</evidence>
<accession>A0AAN1WHJ5</accession>
<dbReference type="RefSeq" id="WP_236987181.1">
    <property type="nucleotide sequence ID" value="NZ_AP023086.1"/>
</dbReference>
<dbReference type="GO" id="GO:0003677">
    <property type="term" value="F:DNA binding"/>
    <property type="evidence" value="ECO:0007669"/>
    <property type="project" value="InterPro"/>
</dbReference>
<keyword evidence="2" id="KW-0233">DNA recombination</keyword>
<dbReference type="PANTHER" id="PTHR30349:SF64">
    <property type="entry name" value="PROPHAGE INTEGRASE INTD-RELATED"/>
    <property type="match status" value="1"/>
</dbReference>
<dbReference type="EMBL" id="AP023086">
    <property type="protein sequence ID" value="BCD97707.1"/>
    <property type="molecule type" value="Genomic_DNA"/>
</dbReference>
<dbReference type="GO" id="GO:0006310">
    <property type="term" value="P:DNA recombination"/>
    <property type="evidence" value="ECO:0007669"/>
    <property type="project" value="UniProtKB-KW"/>
</dbReference>
<evidence type="ECO:0000259" key="3">
    <source>
        <dbReference type="PROSITE" id="PS51898"/>
    </source>
</evidence>
<dbReference type="PANTHER" id="PTHR30349">
    <property type="entry name" value="PHAGE INTEGRASE-RELATED"/>
    <property type="match status" value="1"/>
</dbReference>
<dbReference type="Proteomes" id="UP001320119">
    <property type="component" value="Chromosome"/>
</dbReference>
<evidence type="ECO:0000313" key="4">
    <source>
        <dbReference type="EMBL" id="BCD97707.1"/>
    </source>
</evidence>
<dbReference type="Pfam" id="PF00589">
    <property type="entry name" value="Phage_integrase"/>
    <property type="match status" value="1"/>
</dbReference>
<dbReference type="AlphaFoldDB" id="A0AAN1WHJ5"/>
<dbReference type="InterPro" id="IPR002104">
    <property type="entry name" value="Integrase_catalytic"/>
</dbReference>
<dbReference type="KEGG" id="marq:MARGE09_P1908"/>
<feature type="domain" description="Tyr recombinase" evidence="3">
    <location>
        <begin position="10"/>
        <end position="239"/>
    </location>
</feature>
<keyword evidence="1" id="KW-0229">DNA integration</keyword>
<evidence type="ECO:0000256" key="1">
    <source>
        <dbReference type="ARBA" id="ARBA00022908"/>
    </source>
</evidence>
<dbReference type="InterPro" id="IPR050090">
    <property type="entry name" value="Tyrosine_recombinase_XerCD"/>
</dbReference>
<name>A0AAN1WHJ5_9GAMM</name>
<dbReference type="SUPFAM" id="SSF56349">
    <property type="entry name" value="DNA breaking-rejoining enzymes"/>
    <property type="match status" value="1"/>
</dbReference>
<dbReference type="Gene3D" id="1.10.443.10">
    <property type="entry name" value="Intergrase catalytic core"/>
    <property type="match status" value="1"/>
</dbReference>
<dbReference type="GO" id="GO:0015074">
    <property type="term" value="P:DNA integration"/>
    <property type="evidence" value="ECO:0007669"/>
    <property type="project" value="UniProtKB-KW"/>
</dbReference>
<proteinExistence type="predicted"/>
<sequence>MVSKSRPVRRLIDVYEPGEGKAQVVESPSELTNVLWRASRGELGRRNVAITWMLFGAGMRINEVAQLRVKDVYRPDGELKKTFIIPAKYTKTNKSRVAYIVAAQQRQALNEWMAQRVHEKAMLSDDGSYGNLRGDSPLFLSKKGTWRKFAFNAKKYKTKSGEDKEVLVCSSLENLMREIMKGAGIQGGSSHSGRRTLATWLDRKGCDLELIRYILNHEDPEMTIEYIDPSQKRIEQAYQTILKGIKMPENLK</sequence>
<evidence type="ECO:0000313" key="5">
    <source>
        <dbReference type="Proteomes" id="UP001320119"/>
    </source>
</evidence>
<organism evidence="4 5">
    <name type="scientific">Marinagarivorans cellulosilyticus</name>
    <dbReference type="NCBI Taxonomy" id="2721545"/>
    <lineage>
        <taxon>Bacteria</taxon>
        <taxon>Pseudomonadati</taxon>
        <taxon>Pseudomonadota</taxon>
        <taxon>Gammaproteobacteria</taxon>
        <taxon>Cellvibrionales</taxon>
        <taxon>Cellvibrionaceae</taxon>
        <taxon>Marinagarivorans</taxon>
    </lineage>
</organism>
<dbReference type="InterPro" id="IPR011010">
    <property type="entry name" value="DNA_brk_join_enz"/>
</dbReference>